<name>A0A9N9VKM3_9HYPO</name>
<feature type="transmembrane region" description="Helical" evidence="1">
    <location>
        <begin position="93"/>
        <end position="113"/>
    </location>
</feature>
<dbReference type="EMBL" id="CABFNQ020000694">
    <property type="protein sequence ID" value="CAH0024105.1"/>
    <property type="molecule type" value="Genomic_DNA"/>
</dbReference>
<comment type="caution">
    <text evidence="2">The sequence shown here is derived from an EMBL/GenBank/DDBJ whole genome shotgun (WGS) entry which is preliminary data.</text>
</comment>
<reference evidence="2" key="1">
    <citation type="submission" date="2021-10" db="EMBL/GenBank/DDBJ databases">
        <authorList>
            <person name="Piombo E."/>
        </authorList>
    </citation>
    <scope>NUCLEOTIDE SEQUENCE</scope>
</reference>
<evidence type="ECO:0000313" key="3">
    <source>
        <dbReference type="Proteomes" id="UP000696573"/>
    </source>
</evidence>
<organism evidence="2 3">
    <name type="scientific">Clonostachys rhizophaga</name>
    <dbReference type="NCBI Taxonomy" id="160324"/>
    <lineage>
        <taxon>Eukaryota</taxon>
        <taxon>Fungi</taxon>
        <taxon>Dikarya</taxon>
        <taxon>Ascomycota</taxon>
        <taxon>Pezizomycotina</taxon>
        <taxon>Sordariomycetes</taxon>
        <taxon>Hypocreomycetidae</taxon>
        <taxon>Hypocreales</taxon>
        <taxon>Bionectriaceae</taxon>
        <taxon>Clonostachys</taxon>
    </lineage>
</organism>
<evidence type="ECO:0000256" key="1">
    <source>
        <dbReference type="SAM" id="Phobius"/>
    </source>
</evidence>
<keyword evidence="1" id="KW-0472">Membrane</keyword>
<protein>
    <submittedName>
        <fullName evidence="2">Uncharacterized protein</fullName>
    </submittedName>
</protein>
<proteinExistence type="predicted"/>
<gene>
    <name evidence="2" type="ORF">CRHIZ90672A_00000521</name>
</gene>
<accession>A0A9N9VKM3</accession>
<sequence length="131" mass="14141">MRGAQRILKVALKEVGPAVAPLVGELNQGRARTTDVTKTEFDVQGRFLTGHDKLNFTTESKDPAKAPFKKSAGPLMRENVGLKYEIDNNKLGMVFDATFLFGPIGLALLGFGVRSSTSDSRTSLGSLARQT</sequence>
<dbReference type="OrthoDB" id="5352492at2759"/>
<keyword evidence="1" id="KW-0812">Transmembrane</keyword>
<dbReference type="Proteomes" id="UP000696573">
    <property type="component" value="Unassembled WGS sequence"/>
</dbReference>
<evidence type="ECO:0000313" key="2">
    <source>
        <dbReference type="EMBL" id="CAH0024105.1"/>
    </source>
</evidence>
<keyword evidence="3" id="KW-1185">Reference proteome</keyword>
<dbReference type="AlphaFoldDB" id="A0A9N9VKM3"/>
<keyword evidence="1" id="KW-1133">Transmembrane helix</keyword>